<comment type="subcellular location">
    <subcellularLocation>
        <location evidence="1">Cytoplasm</location>
        <location evidence="1">Cytoskeleton</location>
        <location evidence="1">Cilium axoneme</location>
    </subcellularLocation>
</comment>
<dbReference type="InterPro" id="IPR026983">
    <property type="entry name" value="DHC"/>
</dbReference>
<dbReference type="Pfam" id="PF08393">
    <property type="entry name" value="DHC_N2"/>
    <property type="match status" value="1"/>
</dbReference>
<feature type="domain" description="Dynein heavy chain hydrolytic ATP-binding dynein motor region" evidence="15">
    <location>
        <begin position="230"/>
        <end position="560"/>
    </location>
</feature>
<evidence type="ECO:0000256" key="7">
    <source>
        <dbReference type="ARBA" id="ARBA00022840"/>
    </source>
</evidence>
<dbReference type="PANTHER" id="PTHR45703">
    <property type="entry name" value="DYNEIN HEAVY CHAIN"/>
    <property type="match status" value="1"/>
</dbReference>
<dbReference type="AlphaFoldDB" id="C5L331"/>
<keyword evidence="7" id="KW-0067">ATP-binding</keyword>
<comment type="similarity">
    <text evidence="2">Belongs to the dynein heavy chain family.</text>
</comment>
<evidence type="ECO:0000256" key="12">
    <source>
        <dbReference type="ARBA" id="ARBA00023212"/>
    </source>
</evidence>
<evidence type="ECO:0000256" key="5">
    <source>
        <dbReference type="ARBA" id="ARBA00022737"/>
    </source>
</evidence>
<keyword evidence="13" id="KW-0966">Cell projection</keyword>
<accession>C5L331</accession>
<keyword evidence="8" id="KW-0243">Dynein</keyword>
<dbReference type="Gene3D" id="3.20.180.20">
    <property type="entry name" value="Dynein heavy chain, N-terminal domain 2"/>
    <property type="match status" value="1"/>
</dbReference>
<proteinExistence type="inferred from homology"/>
<keyword evidence="18" id="KW-1185">Reference proteome</keyword>
<reference evidence="17 18" key="1">
    <citation type="submission" date="2008-07" db="EMBL/GenBank/DDBJ databases">
        <authorList>
            <person name="El-Sayed N."/>
            <person name="Caler E."/>
            <person name="Inman J."/>
            <person name="Amedeo P."/>
            <person name="Hass B."/>
            <person name="Wortman J."/>
        </authorList>
    </citation>
    <scope>NUCLEOTIDE SEQUENCE [LARGE SCALE GENOMIC DNA]</scope>
    <source>
        <strain evidence="18">ATCC 50983 / TXsc</strain>
    </source>
</reference>
<dbReference type="InterPro" id="IPR042228">
    <property type="entry name" value="Dynein_linker_3"/>
</dbReference>
<dbReference type="PANTHER" id="PTHR45703:SF37">
    <property type="entry name" value="DYNEINS HEAVY CHAIN"/>
    <property type="match status" value="1"/>
</dbReference>
<dbReference type="FunFam" id="1.10.8.710:FF:000003">
    <property type="entry name" value="Dynein axonemal heavy chain 5"/>
    <property type="match status" value="1"/>
</dbReference>
<keyword evidence="5" id="KW-0677">Repeat</keyword>
<dbReference type="InterPro" id="IPR041466">
    <property type="entry name" value="Dynein_AAA5_ext"/>
</dbReference>
<evidence type="ECO:0000256" key="3">
    <source>
        <dbReference type="ARBA" id="ARBA00022490"/>
    </source>
</evidence>
<evidence type="ECO:0000259" key="14">
    <source>
        <dbReference type="Pfam" id="PF08393"/>
    </source>
</evidence>
<evidence type="ECO:0000259" key="16">
    <source>
        <dbReference type="Pfam" id="PF17852"/>
    </source>
</evidence>
<evidence type="ECO:0000256" key="13">
    <source>
        <dbReference type="ARBA" id="ARBA00023273"/>
    </source>
</evidence>
<evidence type="ECO:0000256" key="4">
    <source>
        <dbReference type="ARBA" id="ARBA00022701"/>
    </source>
</evidence>
<dbReference type="GO" id="GO:0005874">
    <property type="term" value="C:microtubule"/>
    <property type="evidence" value="ECO:0007669"/>
    <property type="project" value="UniProtKB-KW"/>
</dbReference>
<dbReference type="InParanoid" id="C5L331"/>
<dbReference type="EMBL" id="GG678669">
    <property type="protein sequence ID" value="EER08918.1"/>
    <property type="molecule type" value="Genomic_DNA"/>
</dbReference>
<dbReference type="GO" id="GO:0045505">
    <property type="term" value="F:dynein intermediate chain binding"/>
    <property type="evidence" value="ECO:0007669"/>
    <property type="project" value="InterPro"/>
</dbReference>
<dbReference type="Proteomes" id="UP000007800">
    <property type="component" value="Unassembled WGS sequence"/>
</dbReference>
<dbReference type="FunFam" id="3.40.50.300:FF:001375">
    <property type="entry name" value="Dynein heavy chain, putative"/>
    <property type="match status" value="1"/>
</dbReference>
<evidence type="ECO:0000256" key="8">
    <source>
        <dbReference type="ARBA" id="ARBA00023017"/>
    </source>
</evidence>
<dbReference type="GeneID" id="9064827"/>
<dbReference type="FunFam" id="3.40.50.300:FF:000738">
    <property type="entry name" value="Dynein heavy chain axonemal"/>
    <property type="match status" value="1"/>
</dbReference>
<keyword evidence="6" id="KW-0547">Nucleotide-binding</keyword>
<dbReference type="OrthoDB" id="424310at2759"/>
<feature type="domain" description="Dynein heavy chain linker" evidence="14">
    <location>
        <begin position="3"/>
        <end position="86"/>
    </location>
</feature>
<dbReference type="GO" id="GO:0030286">
    <property type="term" value="C:dynein complex"/>
    <property type="evidence" value="ECO:0007669"/>
    <property type="project" value="UniProtKB-KW"/>
</dbReference>
<dbReference type="InterPro" id="IPR043157">
    <property type="entry name" value="Dynein_AAA1S"/>
</dbReference>
<dbReference type="GO" id="GO:0007018">
    <property type="term" value="P:microtubule-based movement"/>
    <property type="evidence" value="ECO:0007669"/>
    <property type="project" value="InterPro"/>
</dbReference>
<sequence length="913" mass="103463">MIEATGFGSEPESIQDDFEKLFDAISRVQFDKIDRKKITKIKAIVGTAEELVDLSTPVNAVGNIEDWLLALEAEMQKSIRRECRNCSHDTGVVMNGMSLKEFADRYIGQVSLLGIQIVWTVDFQEALMKATREKDRQILPATNKKFQQMLADLVSYCLSDLGSKMNRTKYETLVTIHVHQRDLFQEVMKKTREHKVKDENDFEWMKQTRFYWRTETDHAIVSIADCDFTYSYEYLGVKERLVITPLTDRCYLTLSQALGMFYGGAPAGPAGTGKTETTKDMGRSLGIFVIVTNCSDQHRYKDMAKIFKGLCQSGLWGCFDEFNRIELEVLSVVAMQVESITLAKKQNAKTFSFPGEAIPIRLVPSVGYFITMNPGYAGRQELPENLKVLFRSVSMMVPDREIIMRVKLASVGYTQMDLLGKKFNVLYKLCEEQLSKQRHYDFGLRNILSVLRTAGGVKRSEPPDADEEMIFMRTARDMNLSKLVADDVPLFLALLKDLFPKVADPPKKVYKEIEDGIDEVVKAKKLTPFDPWKLKVIQLYETSLVRHGFMLVGPTLCGKTEIMTTLTGCMTDHCQNAHRIVVMNPKAITDSQMYGIKDPVSEEWTPGVFASIWAKYNNRTLKYTTWIVCDGPVDAIWIENLNTVLDDNKILTLANNDRIPMTDNCRIVFEVENLNNASPATVSRAGIIYVSASDLGWDPLVQSWLVKRLDLGAHREQEKSIIAGFIQNWIAEPDLFDWWRRNITCVMSINENIVIVNMLNMISAILAPHVAASEVLTPDAYKRIVTYAVAWAFGGLLETEGRKQFHEKLHSIQSACGDGDALPPLDGDQTVFEYVPNREDPSKAYPWLLWKPEVWKPPKKLNFSSLLIPTLDSCRAEFMINIISNLDRSRAPPNFQSALMVGASGLFTGRETL</sequence>
<keyword evidence="10" id="KW-0969">Cilium</keyword>
<dbReference type="GO" id="GO:0005524">
    <property type="term" value="F:ATP binding"/>
    <property type="evidence" value="ECO:0007669"/>
    <property type="project" value="UniProtKB-KW"/>
</dbReference>
<protein>
    <submittedName>
        <fullName evidence="17">Axonemal dynein gamma heavy chain, putative</fullName>
    </submittedName>
</protein>
<evidence type="ECO:0000256" key="9">
    <source>
        <dbReference type="ARBA" id="ARBA00023054"/>
    </source>
</evidence>
<keyword evidence="11" id="KW-0505">Motor protein</keyword>
<dbReference type="InterPro" id="IPR035699">
    <property type="entry name" value="AAA_6"/>
</dbReference>
<evidence type="ECO:0000256" key="10">
    <source>
        <dbReference type="ARBA" id="ARBA00023069"/>
    </source>
</evidence>
<evidence type="ECO:0000313" key="18">
    <source>
        <dbReference type="Proteomes" id="UP000007800"/>
    </source>
</evidence>
<feature type="domain" description="Dynein heavy chain AAA 5 extension" evidence="16">
    <location>
        <begin position="734"/>
        <end position="840"/>
    </location>
</feature>
<organism evidence="18">
    <name type="scientific">Perkinsus marinus (strain ATCC 50983 / TXsc)</name>
    <dbReference type="NCBI Taxonomy" id="423536"/>
    <lineage>
        <taxon>Eukaryota</taxon>
        <taxon>Sar</taxon>
        <taxon>Alveolata</taxon>
        <taxon>Perkinsozoa</taxon>
        <taxon>Perkinsea</taxon>
        <taxon>Perkinsida</taxon>
        <taxon>Perkinsidae</taxon>
        <taxon>Perkinsus</taxon>
    </lineage>
</organism>
<dbReference type="Gene3D" id="1.10.472.130">
    <property type="match status" value="1"/>
</dbReference>
<gene>
    <name evidence="17" type="ORF">Pmar_PMAR003167</name>
</gene>
<keyword evidence="12" id="KW-0206">Cytoskeleton</keyword>
<evidence type="ECO:0000313" key="17">
    <source>
        <dbReference type="EMBL" id="EER08918.1"/>
    </source>
</evidence>
<dbReference type="GO" id="GO:0051959">
    <property type="term" value="F:dynein light intermediate chain binding"/>
    <property type="evidence" value="ECO:0007669"/>
    <property type="project" value="InterPro"/>
</dbReference>
<dbReference type="RefSeq" id="XP_002777102.1">
    <property type="nucleotide sequence ID" value="XM_002777056.1"/>
</dbReference>
<dbReference type="Gene3D" id="1.10.8.710">
    <property type="match status" value="1"/>
</dbReference>
<dbReference type="Pfam" id="PF12774">
    <property type="entry name" value="AAA_6"/>
    <property type="match status" value="1"/>
</dbReference>
<keyword evidence="3" id="KW-0963">Cytoplasm</keyword>
<name>C5L331_PERM5</name>
<evidence type="ECO:0000256" key="6">
    <source>
        <dbReference type="ARBA" id="ARBA00022741"/>
    </source>
</evidence>
<dbReference type="Pfam" id="PF17852">
    <property type="entry name" value="Dynein_AAA_lid"/>
    <property type="match status" value="1"/>
</dbReference>
<evidence type="ECO:0000256" key="11">
    <source>
        <dbReference type="ARBA" id="ARBA00023175"/>
    </source>
</evidence>
<dbReference type="InterPro" id="IPR013602">
    <property type="entry name" value="Dynein_heavy_linker"/>
</dbReference>
<evidence type="ECO:0000259" key="15">
    <source>
        <dbReference type="Pfam" id="PF12774"/>
    </source>
</evidence>
<dbReference type="SUPFAM" id="SSF52540">
    <property type="entry name" value="P-loop containing nucleoside triphosphate hydrolases"/>
    <property type="match status" value="2"/>
</dbReference>
<dbReference type="GO" id="GO:0005930">
    <property type="term" value="C:axoneme"/>
    <property type="evidence" value="ECO:0007669"/>
    <property type="project" value="UniProtKB-SubCell"/>
</dbReference>
<dbReference type="Gene3D" id="1.20.58.1120">
    <property type="match status" value="1"/>
</dbReference>
<dbReference type="OMA" id="DMMETIN"/>
<dbReference type="InterPro" id="IPR027417">
    <property type="entry name" value="P-loop_NTPase"/>
</dbReference>
<dbReference type="Gene3D" id="3.40.50.300">
    <property type="entry name" value="P-loop containing nucleotide triphosphate hydrolases"/>
    <property type="match status" value="2"/>
</dbReference>
<keyword evidence="9" id="KW-0175">Coiled coil</keyword>
<evidence type="ECO:0000256" key="2">
    <source>
        <dbReference type="ARBA" id="ARBA00008887"/>
    </source>
</evidence>
<evidence type="ECO:0000256" key="1">
    <source>
        <dbReference type="ARBA" id="ARBA00004430"/>
    </source>
</evidence>
<keyword evidence="4" id="KW-0493">Microtubule</keyword>